<dbReference type="GO" id="GO:0005524">
    <property type="term" value="F:ATP binding"/>
    <property type="evidence" value="ECO:0007669"/>
    <property type="project" value="UniProtKB-KW"/>
</dbReference>
<dbReference type="OrthoDB" id="197206at2759"/>
<keyword evidence="3 9" id="KW-0547">Nucleotide-binding</keyword>
<gene>
    <name evidence="10" type="ORF">A1Q1_07240</name>
</gene>
<evidence type="ECO:0000256" key="1">
    <source>
        <dbReference type="ARBA" id="ARBA00013160"/>
    </source>
</evidence>
<dbReference type="Proteomes" id="UP000002748">
    <property type="component" value="Unassembled WGS sequence"/>
</dbReference>
<evidence type="ECO:0000256" key="8">
    <source>
        <dbReference type="ARBA" id="ARBA00048248"/>
    </source>
</evidence>
<sequence length="216" mass="24027">MSAAELAFAQVQEDKAPAIPLSPEAEERFNRITRNLQEVTSGDIIRKVLSDGETPRLYWGTATTGRPHIAYCVPLMKIADFLNAGVHVKILLADLHAFLDANKSTMEVLQYRVQYYSHLLHAVFTTLGVPTDKLEFVTGSSYQLTPKYTMDMYKFHALTTVKAAEHAGADVVKESESPLMCSLLYPGLQALDEEYLDVHIQFGGVDQVSSERTDDS</sequence>
<comment type="catalytic activity">
    <reaction evidence="8 9">
        <text>tRNA(Tyr) + L-tyrosine + ATP = L-tyrosyl-tRNA(Tyr) + AMP + diphosphate + H(+)</text>
        <dbReference type="Rhea" id="RHEA:10220"/>
        <dbReference type="Rhea" id="RHEA-COMP:9706"/>
        <dbReference type="Rhea" id="RHEA-COMP:9707"/>
        <dbReference type="ChEBI" id="CHEBI:15378"/>
        <dbReference type="ChEBI" id="CHEBI:30616"/>
        <dbReference type="ChEBI" id="CHEBI:33019"/>
        <dbReference type="ChEBI" id="CHEBI:58315"/>
        <dbReference type="ChEBI" id="CHEBI:78442"/>
        <dbReference type="ChEBI" id="CHEBI:78536"/>
        <dbReference type="ChEBI" id="CHEBI:456215"/>
        <dbReference type="EC" id="6.1.1.1"/>
    </reaction>
</comment>
<dbReference type="EMBL" id="ALBS01000054">
    <property type="protein sequence ID" value="EJT51478.1"/>
    <property type="molecule type" value="Genomic_DNA"/>
</dbReference>
<dbReference type="PANTHER" id="PTHR46264:SF4">
    <property type="entry name" value="TYROSINE--TRNA LIGASE, CYTOPLASMIC"/>
    <property type="match status" value="1"/>
</dbReference>
<dbReference type="InterPro" id="IPR002307">
    <property type="entry name" value="Tyr-tRNA-ligase"/>
</dbReference>
<protein>
    <recommendedName>
        <fullName evidence="1 9">Tyrosine--tRNA ligase</fullName>
        <ecNumber evidence="1 9">6.1.1.1</ecNumber>
    </recommendedName>
    <alternativeName>
        <fullName evidence="7 9">Tyrosyl-tRNA synthetase</fullName>
    </alternativeName>
</protein>
<keyword evidence="4 9" id="KW-0067">ATP-binding</keyword>
<evidence type="ECO:0000313" key="10">
    <source>
        <dbReference type="EMBL" id="EJT51478.1"/>
    </source>
</evidence>
<dbReference type="VEuPathDB" id="FungiDB:A1Q1_07240"/>
<evidence type="ECO:0000256" key="7">
    <source>
        <dbReference type="ARBA" id="ARBA00033323"/>
    </source>
</evidence>
<comment type="similarity">
    <text evidence="9">Belongs to the class-I aminoacyl-tRNA synthetase family.</text>
</comment>
<dbReference type="KEGG" id="tasa:A1Q1_07240"/>
<dbReference type="InterPro" id="IPR014729">
    <property type="entry name" value="Rossmann-like_a/b/a_fold"/>
</dbReference>
<keyword evidence="6 9" id="KW-0030">Aminoacyl-tRNA synthetase</keyword>
<evidence type="ECO:0000256" key="3">
    <source>
        <dbReference type="ARBA" id="ARBA00022741"/>
    </source>
</evidence>
<dbReference type="GO" id="GO:0004831">
    <property type="term" value="F:tyrosine-tRNA ligase activity"/>
    <property type="evidence" value="ECO:0007669"/>
    <property type="project" value="UniProtKB-EC"/>
</dbReference>
<evidence type="ECO:0000313" key="11">
    <source>
        <dbReference type="Proteomes" id="UP000002748"/>
    </source>
</evidence>
<evidence type="ECO:0000256" key="6">
    <source>
        <dbReference type="ARBA" id="ARBA00023146"/>
    </source>
</evidence>
<dbReference type="PANTHER" id="PTHR46264">
    <property type="entry name" value="TYROSINE-TRNA LIGASE"/>
    <property type="match status" value="1"/>
</dbReference>
<dbReference type="InterPro" id="IPR002305">
    <property type="entry name" value="aa-tRNA-synth_Ic"/>
</dbReference>
<dbReference type="InterPro" id="IPR050489">
    <property type="entry name" value="Tyr-tRNA_synthase"/>
</dbReference>
<dbReference type="NCBIfam" id="TIGR00234">
    <property type="entry name" value="tyrS"/>
    <property type="match status" value="1"/>
</dbReference>
<accession>J5RA23</accession>
<dbReference type="HOGENOM" id="CLU_1217236_0_0_1"/>
<dbReference type="Pfam" id="PF00579">
    <property type="entry name" value="tRNA-synt_1b"/>
    <property type="match status" value="1"/>
</dbReference>
<evidence type="ECO:0000256" key="4">
    <source>
        <dbReference type="ARBA" id="ARBA00022840"/>
    </source>
</evidence>
<dbReference type="Gene3D" id="3.40.50.620">
    <property type="entry name" value="HUPs"/>
    <property type="match status" value="1"/>
</dbReference>
<comment type="caution">
    <text evidence="10">The sequence shown here is derived from an EMBL/GenBank/DDBJ whole genome shotgun (WGS) entry which is preliminary data.</text>
</comment>
<dbReference type="PRINTS" id="PR01040">
    <property type="entry name" value="TRNASYNTHTYR"/>
</dbReference>
<name>J5RA23_TRIAS</name>
<evidence type="ECO:0000256" key="9">
    <source>
        <dbReference type="RuleBase" id="RU361234"/>
    </source>
</evidence>
<evidence type="ECO:0000256" key="5">
    <source>
        <dbReference type="ARBA" id="ARBA00022917"/>
    </source>
</evidence>
<dbReference type="AlphaFoldDB" id="J5RA23"/>
<evidence type="ECO:0000256" key="2">
    <source>
        <dbReference type="ARBA" id="ARBA00022598"/>
    </source>
</evidence>
<keyword evidence="2 9" id="KW-0436">Ligase</keyword>
<dbReference type="GO" id="GO:0005737">
    <property type="term" value="C:cytoplasm"/>
    <property type="evidence" value="ECO:0007669"/>
    <property type="project" value="TreeGrafter"/>
</dbReference>
<organism evidence="10 11">
    <name type="scientific">Trichosporon asahii var. asahii (strain ATCC 90039 / CBS 2479 / JCM 2466 / KCTC 7840 / NBRC 103889/ NCYC 2677 / UAMH 7654)</name>
    <name type="common">Yeast</name>
    <dbReference type="NCBI Taxonomy" id="1186058"/>
    <lineage>
        <taxon>Eukaryota</taxon>
        <taxon>Fungi</taxon>
        <taxon>Dikarya</taxon>
        <taxon>Basidiomycota</taxon>
        <taxon>Agaricomycotina</taxon>
        <taxon>Tremellomycetes</taxon>
        <taxon>Trichosporonales</taxon>
        <taxon>Trichosporonaceae</taxon>
        <taxon>Trichosporon</taxon>
    </lineage>
</organism>
<dbReference type="PIRSF" id="PIRSF006588">
    <property type="entry name" value="TyrRS_arch_euk"/>
    <property type="match status" value="1"/>
</dbReference>
<dbReference type="EC" id="6.1.1.1" evidence="1 9"/>
<dbReference type="GeneID" id="25990752"/>
<dbReference type="GO" id="GO:0006437">
    <property type="term" value="P:tyrosyl-tRNA aminoacylation"/>
    <property type="evidence" value="ECO:0007669"/>
    <property type="project" value="InterPro"/>
</dbReference>
<keyword evidence="5 9" id="KW-0648">Protein biosynthesis</keyword>
<proteinExistence type="inferred from homology"/>
<dbReference type="SUPFAM" id="SSF52374">
    <property type="entry name" value="Nucleotidylyl transferase"/>
    <property type="match status" value="1"/>
</dbReference>
<dbReference type="RefSeq" id="XP_014182951.1">
    <property type="nucleotide sequence ID" value="XM_014327476.1"/>
</dbReference>
<reference evidence="10 11" key="1">
    <citation type="journal article" date="2012" name="Eukaryot. Cell">
        <title>Draft genome sequence of CBS 2479, the standard type strain of Trichosporon asahii.</title>
        <authorList>
            <person name="Yang R.Y."/>
            <person name="Li H.T."/>
            <person name="Zhu H."/>
            <person name="Zhou G.P."/>
            <person name="Wang M."/>
            <person name="Wang L."/>
        </authorList>
    </citation>
    <scope>NUCLEOTIDE SEQUENCE [LARGE SCALE GENOMIC DNA]</scope>
    <source>
        <strain evidence="11">ATCC 90039 / CBS 2479 / JCM 2466 / KCTC 7840 / NCYC 2677 / UAMH 7654</strain>
    </source>
</reference>
<dbReference type="InterPro" id="IPR023617">
    <property type="entry name" value="Tyr-tRNA-ligase_arc/euk-type"/>
</dbReference>